<dbReference type="EMBL" id="CAMPGE010011204">
    <property type="protein sequence ID" value="CAI2370043.1"/>
    <property type="molecule type" value="Genomic_DNA"/>
</dbReference>
<dbReference type="Pfam" id="PF00112">
    <property type="entry name" value="Peptidase_C1"/>
    <property type="match status" value="1"/>
</dbReference>
<dbReference type="PRINTS" id="PR00705">
    <property type="entry name" value="PAPAIN"/>
</dbReference>
<organism evidence="7 8">
    <name type="scientific">Euplotes crassus</name>
    <dbReference type="NCBI Taxonomy" id="5936"/>
    <lineage>
        <taxon>Eukaryota</taxon>
        <taxon>Sar</taxon>
        <taxon>Alveolata</taxon>
        <taxon>Ciliophora</taxon>
        <taxon>Intramacronucleata</taxon>
        <taxon>Spirotrichea</taxon>
        <taxon>Hypotrichia</taxon>
        <taxon>Euplotida</taxon>
        <taxon>Euplotidae</taxon>
        <taxon>Moneuplotes</taxon>
    </lineage>
</organism>
<evidence type="ECO:0000256" key="2">
    <source>
        <dbReference type="ARBA" id="ARBA00023145"/>
    </source>
</evidence>
<dbReference type="AlphaFoldDB" id="A0AAD1UIJ4"/>
<reference evidence="7" key="1">
    <citation type="submission" date="2023-07" db="EMBL/GenBank/DDBJ databases">
        <authorList>
            <consortium name="AG Swart"/>
            <person name="Singh M."/>
            <person name="Singh A."/>
            <person name="Seah K."/>
            <person name="Emmerich C."/>
        </authorList>
    </citation>
    <scope>NUCLEOTIDE SEQUENCE</scope>
    <source>
        <strain evidence="7">DP1</strain>
    </source>
</reference>
<dbReference type="SMART" id="SM00848">
    <property type="entry name" value="Inhibitor_I29"/>
    <property type="match status" value="1"/>
</dbReference>
<dbReference type="PROSITE" id="PS00139">
    <property type="entry name" value="THIOL_PROTEASE_CYS"/>
    <property type="match status" value="1"/>
</dbReference>
<dbReference type="InterPro" id="IPR013201">
    <property type="entry name" value="Prot_inhib_I29"/>
</dbReference>
<feature type="domain" description="Cathepsin propeptide inhibitor" evidence="6">
    <location>
        <begin position="48"/>
        <end position="105"/>
    </location>
</feature>
<dbReference type="CDD" id="cd02248">
    <property type="entry name" value="Peptidase_C1A"/>
    <property type="match status" value="1"/>
</dbReference>
<keyword evidence="4" id="KW-0732">Signal</keyword>
<dbReference type="InterPro" id="IPR000169">
    <property type="entry name" value="Pept_cys_AS"/>
</dbReference>
<dbReference type="Pfam" id="PF08246">
    <property type="entry name" value="Inhibitor_I29"/>
    <property type="match status" value="1"/>
</dbReference>
<feature type="domain" description="Peptidase C1A papain C-terminal" evidence="5">
    <location>
        <begin position="131"/>
        <end position="351"/>
    </location>
</feature>
<evidence type="ECO:0000259" key="6">
    <source>
        <dbReference type="SMART" id="SM00848"/>
    </source>
</evidence>
<keyword evidence="3" id="KW-1015">Disulfide bond</keyword>
<accession>A0AAD1UIJ4</accession>
<feature type="chain" id="PRO_5042195087" evidence="4">
    <location>
        <begin position="20"/>
        <end position="371"/>
    </location>
</feature>
<dbReference type="InterPro" id="IPR038765">
    <property type="entry name" value="Papain-like_cys_pep_sf"/>
</dbReference>
<dbReference type="GO" id="GO:0006508">
    <property type="term" value="P:proteolysis"/>
    <property type="evidence" value="ECO:0007669"/>
    <property type="project" value="InterPro"/>
</dbReference>
<evidence type="ECO:0000313" key="7">
    <source>
        <dbReference type="EMBL" id="CAI2370043.1"/>
    </source>
</evidence>
<dbReference type="SMART" id="SM00645">
    <property type="entry name" value="Pept_C1"/>
    <property type="match status" value="1"/>
</dbReference>
<dbReference type="SUPFAM" id="SSF54001">
    <property type="entry name" value="Cysteine proteinases"/>
    <property type="match status" value="1"/>
</dbReference>
<evidence type="ECO:0000256" key="1">
    <source>
        <dbReference type="ARBA" id="ARBA00008455"/>
    </source>
</evidence>
<keyword evidence="8" id="KW-1185">Reference proteome</keyword>
<name>A0AAD1UIJ4_EUPCR</name>
<evidence type="ECO:0000259" key="5">
    <source>
        <dbReference type="SMART" id="SM00645"/>
    </source>
</evidence>
<comment type="similarity">
    <text evidence="1">Belongs to the peptidase C1 family.</text>
</comment>
<evidence type="ECO:0000256" key="4">
    <source>
        <dbReference type="SAM" id="SignalP"/>
    </source>
</evidence>
<keyword evidence="2" id="KW-0865">Zymogen</keyword>
<feature type="signal peptide" evidence="4">
    <location>
        <begin position="1"/>
        <end position="19"/>
    </location>
</feature>
<dbReference type="InterPro" id="IPR025660">
    <property type="entry name" value="Pept_his_AS"/>
</dbReference>
<comment type="caution">
    <text evidence="7">The sequence shown here is derived from an EMBL/GenBank/DDBJ whole genome shotgun (WGS) entry which is preliminary data.</text>
</comment>
<dbReference type="InterPro" id="IPR000668">
    <property type="entry name" value="Peptidase_C1A_C"/>
</dbReference>
<dbReference type="GO" id="GO:0008234">
    <property type="term" value="F:cysteine-type peptidase activity"/>
    <property type="evidence" value="ECO:0007669"/>
    <property type="project" value="InterPro"/>
</dbReference>
<dbReference type="InterPro" id="IPR039417">
    <property type="entry name" value="Peptidase_C1A_papain-like"/>
</dbReference>
<evidence type="ECO:0000313" key="8">
    <source>
        <dbReference type="Proteomes" id="UP001295684"/>
    </source>
</evidence>
<dbReference type="Gene3D" id="3.90.70.10">
    <property type="entry name" value="Cysteine proteinases"/>
    <property type="match status" value="1"/>
</dbReference>
<dbReference type="InterPro" id="IPR013128">
    <property type="entry name" value="Peptidase_C1A"/>
</dbReference>
<evidence type="ECO:0000256" key="3">
    <source>
        <dbReference type="ARBA" id="ARBA00023157"/>
    </source>
</evidence>
<dbReference type="FunFam" id="3.90.70.10:FF:000332">
    <property type="entry name" value="Cathepsin L1"/>
    <property type="match status" value="1"/>
</dbReference>
<dbReference type="PROSITE" id="PS00639">
    <property type="entry name" value="THIOL_PROTEASE_HIS"/>
    <property type="match status" value="1"/>
</dbReference>
<proteinExistence type="inferred from homology"/>
<dbReference type="Proteomes" id="UP001295684">
    <property type="component" value="Unassembled WGS sequence"/>
</dbReference>
<protein>
    <submittedName>
        <fullName evidence="7">Uncharacterized protein</fullName>
    </submittedName>
</protein>
<gene>
    <name evidence="7" type="ORF">ECRASSUSDP1_LOCUS11351</name>
</gene>
<dbReference type="PANTHER" id="PTHR12411">
    <property type="entry name" value="CYSTEINE PROTEASE FAMILY C1-RELATED"/>
    <property type="match status" value="1"/>
</dbReference>
<sequence length="371" mass="41510">MKVLLLSLLIVTSFVTVSALTHGDFKAKYRIYTDGHAAPSEEDLLEMYKEYVETFKSEMPGMNSNAGRFEIFKETVNNIMTHNQNPANTWKKGINKFSDWSEEEFFEFYGLNAPQNCSATASPKKVYNAAYPKSFDWNTEHNKVTPVKNQGSCGSCWTFSTVGAMEAHALIATNSTPDETYNFTEQQLVDCAQAYDNHGCSGGLPSHAFEYISQNGGLEHRETYPYYAKDMDCIHSSDNSVVTTSGSFNITLGDEEQLIESLYHEGPISVSYQVIAGFKDYESGVYQNNTCGQTTMDVNHAVLAVGKGFEDGTEYYRIKNSWGPDWGDQGFFKIRARTNECAIGVCNSYPENVHLISRNPMYSVKDYLASA</sequence>